<organism evidence="2 3">
    <name type="scientific">Hydnomerulius pinastri MD-312</name>
    <dbReference type="NCBI Taxonomy" id="994086"/>
    <lineage>
        <taxon>Eukaryota</taxon>
        <taxon>Fungi</taxon>
        <taxon>Dikarya</taxon>
        <taxon>Basidiomycota</taxon>
        <taxon>Agaricomycotina</taxon>
        <taxon>Agaricomycetes</taxon>
        <taxon>Agaricomycetidae</taxon>
        <taxon>Boletales</taxon>
        <taxon>Boletales incertae sedis</taxon>
        <taxon>Leucogyrophana</taxon>
    </lineage>
</organism>
<gene>
    <name evidence="2" type="ORF">HYDPIDRAFT_30335</name>
</gene>
<name>A0A0C9VX12_9AGAM</name>
<feature type="region of interest" description="Disordered" evidence="1">
    <location>
        <begin position="24"/>
        <end position="90"/>
    </location>
</feature>
<proteinExistence type="predicted"/>
<protein>
    <submittedName>
        <fullName evidence="2">Uncharacterized protein</fullName>
    </submittedName>
</protein>
<dbReference type="EMBL" id="KN839854">
    <property type="protein sequence ID" value="KIJ62745.1"/>
    <property type="molecule type" value="Genomic_DNA"/>
</dbReference>
<evidence type="ECO:0000256" key="1">
    <source>
        <dbReference type="SAM" id="MobiDB-lite"/>
    </source>
</evidence>
<dbReference type="HOGENOM" id="CLU_980247_0_0_1"/>
<dbReference type="OrthoDB" id="2687899at2759"/>
<accession>A0A0C9VX12</accession>
<evidence type="ECO:0000313" key="2">
    <source>
        <dbReference type="EMBL" id="KIJ62745.1"/>
    </source>
</evidence>
<dbReference type="AlphaFoldDB" id="A0A0C9VX12"/>
<sequence>MGEKYDTGLHCMTWSRESEELARVQHPPPAGCGKRGAGKSAAPTARGMWKTRGWQERSTHRQRDVESEGLARAQHPPPAGRGKRGAGKSSAPIAIESKELKVTCVQIPSEFFNLVKEPEVKFICVACHWKDDVLAGNVTPYQSFYRDAKAVLSSFPVIKGNFELSLRLCIYSKKTVIIHLQMHTIPPGGPVNILEEFLRPYHLHSGELQVFDVEFNLSTAAKRNAYARAASTISSQIHGSVDNTLITISNHTDEDSGDLFLGKLRNKDVAGAVDETLLAPLFIF</sequence>
<feature type="compositionally biased region" description="Basic and acidic residues" evidence="1">
    <location>
        <begin position="53"/>
        <end position="66"/>
    </location>
</feature>
<reference evidence="2 3" key="1">
    <citation type="submission" date="2014-04" db="EMBL/GenBank/DDBJ databases">
        <title>Evolutionary Origins and Diversification of the Mycorrhizal Mutualists.</title>
        <authorList>
            <consortium name="DOE Joint Genome Institute"/>
            <consortium name="Mycorrhizal Genomics Consortium"/>
            <person name="Kohler A."/>
            <person name="Kuo A."/>
            <person name="Nagy L.G."/>
            <person name="Floudas D."/>
            <person name="Copeland A."/>
            <person name="Barry K.W."/>
            <person name="Cichocki N."/>
            <person name="Veneault-Fourrey C."/>
            <person name="LaButti K."/>
            <person name="Lindquist E.A."/>
            <person name="Lipzen A."/>
            <person name="Lundell T."/>
            <person name="Morin E."/>
            <person name="Murat C."/>
            <person name="Riley R."/>
            <person name="Ohm R."/>
            <person name="Sun H."/>
            <person name="Tunlid A."/>
            <person name="Henrissat B."/>
            <person name="Grigoriev I.V."/>
            <person name="Hibbett D.S."/>
            <person name="Martin F."/>
        </authorList>
    </citation>
    <scope>NUCLEOTIDE SEQUENCE [LARGE SCALE GENOMIC DNA]</scope>
    <source>
        <strain evidence="2 3">MD-312</strain>
    </source>
</reference>
<evidence type="ECO:0000313" key="3">
    <source>
        <dbReference type="Proteomes" id="UP000053820"/>
    </source>
</evidence>
<keyword evidence="3" id="KW-1185">Reference proteome</keyword>
<dbReference type="Proteomes" id="UP000053820">
    <property type="component" value="Unassembled WGS sequence"/>
</dbReference>